<accession>A0A8B2NNM3</accession>
<comment type="function">
    <text evidence="22">Acts as a Baeyer-Villiger monooxygenase on a broad range of substrates. Catalyzes the insertion of an oxygen atom into a carbon-carbon bond adjacent to a carbonyl, which converts ketones to esters. Active on diverse carbonyl compounds, whereas soft nucleophiles are mostly non- or poorly reactive. In contrast with other forms of FMO it is non- or poorly active on 'classical' substrates such as drugs, pesticides, and dietary components containing soft nucleophilic heteroatoms. Able to oxidize drug molecules bearing a carbonyl group on an aliphatic chain, such as nabumetone and pentoxifylline. Also, in the absence of substrates, shows slow but yet significant NADPH oxidase activity. Acts as a positive modulator of cholesterol biosynthesis as well as glucose homeostasis, promoting metabolic aging via pleiotropic effects.</text>
</comment>
<evidence type="ECO:0000256" key="13">
    <source>
        <dbReference type="ARBA" id="ARBA00022989"/>
    </source>
</evidence>
<dbReference type="Gene3D" id="3.50.50.60">
    <property type="entry name" value="FAD/NAD(P)-binding domain"/>
    <property type="match status" value="1"/>
</dbReference>
<evidence type="ECO:0000256" key="7">
    <source>
        <dbReference type="ARBA" id="ARBA00022553"/>
    </source>
</evidence>
<evidence type="ECO:0000256" key="6">
    <source>
        <dbReference type="ARBA" id="ARBA00022481"/>
    </source>
</evidence>
<comment type="catalytic activity">
    <reaction evidence="29">
        <text>(2E)-geranial + NADPH + O2 + H(+) = (1E)-2,6-dimethylhepta-1,5-dien-1-yl formate + NADP(+) + H2O</text>
        <dbReference type="Rhea" id="RHEA:54860"/>
        <dbReference type="ChEBI" id="CHEBI:15377"/>
        <dbReference type="ChEBI" id="CHEBI:15378"/>
        <dbReference type="ChEBI" id="CHEBI:15379"/>
        <dbReference type="ChEBI" id="CHEBI:16980"/>
        <dbReference type="ChEBI" id="CHEBI:57783"/>
        <dbReference type="ChEBI" id="CHEBI:58349"/>
        <dbReference type="ChEBI" id="CHEBI:138375"/>
    </reaction>
    <physiologicalReaction direction="left-to-right" evidence="29">
        <dbReference type="Rhea" id="RHEA:54861"/>
    </physiologicalReaction>
</comment>
<comment type="catalytic activity">
    <reaction evidence="33">
        <text>3-bromo-4-hydroxybenzoate + bromide + NADPH + O2 + 3 H(+) = 2,4-dibromophenol + CO2 + NADP(+) + 2 H2O</text>
        <dbReference type="Rhea" id="RHEA:56356"/>
        <dbReference type="ChEBI" id="CHEBI:15377"/>
        <dbReference type="ChEBI" id="CHEBI:15378"/>
        <dbReference type="ChEBI" id="CHEBI:15379"/>
        <dbReference type="ChEBI" id="CHEBI:15858"/>
        <dbReference type="ChEBI" id="CHEBI:16526"/>
        <dbReference type="ChEBI" id="CHEBI:34238"/>
        <dbReference type="ChEBI" id="CHEBI:57783"/>
        <dbReference type="ChEBI" id="CHEBI:58349"/>
        <dbReference type="ChEBI" id="CHEBI:140203"/>
    </reaction>
    <physiologicalReaction direction="left-to-right" evidence="33">
        <dbReference type="Rhea" id="RHEA:56357"/>
    </physiologicalReaction>
</comment>
<comment type="catalytic activity">
    <reaction evidence="27">
        <text>hexan-3-one + NADPH + O2 + H(+) = ethyl butanoate + NADP(+) + H2O</text>
        <dbReference type="Rhea" id="RHEA:54844"/>
        <dbReference type="ChEBI" id="CHEBI:15377"/>
        <dbReference type="ChEBI" id="CHEBI:15378"/>
        <dbReference type="ChEBI" id="CHEBI:15379"/>
        <dbReference type="ChEBI" id="CHEBI:57783"/>
        <dbReference type="ChEBI" id="CHEBI:58349"/>
        <dbReference type="ChEBI" id="CHEBI:88764"/>
        <dbReference type="ChEBI" id="CHEBI:89891"/>
    </reaction>
    <physiologicalReaction direction="left-to-right" evidence="27">
        <dbReference type="Rhea" id="RHEA:54845"/>
    </physiologicalReaction>
</comment>
<evidence type="ECO:0000256" key="18">
    <source>
        <dbReference type="ARBA" id="ARBA00033213"/>
    </source>
</evidence>
<keyword evidence="7" id="KW-0597">Phosphoprotein</keyword>
<dbReference type="EC" id="1.14.19.55" evidence="39"/>
<evidence type="ECO:0000256" key="22">
    <source>
        <dbReference type="ARBA" id="ARBA00045722"/>
    </source>
</evidence>
<dbReference type="EC" id="1.6.3.1" evidence="4"/>
<comment type="catalytic activity">
    <reaction evidence="34">
        <text>3-bromo-4,5-dihydroxybenzoate + bromide + NADPH + O2 + 3 H(+) = 3,5-dibromobenzene-1,2-diol + CO2 + NADP(+) + 2 H2O</text>
        <dbReference type="Rhea" id="RHEA:56376"/>
        <dbReference type="ChEBI" id="CHEBI:15377"/>
        <dbReference type="ChEBI" id="CHEBI:15378"/>
        <dbReference type="ChEBI" id="CHEBI:15379"/>
        <dbReference type="ChEBI" id="CHEBI:15858"/>
        <dbReference type="ChEBI" id="CHEBI:16526"/>
        <dbReference type="ChEBI" id="CHEBI:57783"/>
        <dbReference type="ChEBI" id="CHEBI:58349"/>
        <dbReference type="ChEBI" id="CHEBI:140211"/>
        <dbReference type="ChEBI" id="CHEBI:140214"/>
    </reaction>
    <physiologicalReaction direction="left-to-right" evidence="34">
        <dbReference type="Rhea" id="RHEA:56377"/>
    </physiologicalReaction>
</comment>
<evidence type="ECO:0000256" key="1">
    <source>
        <dbReference type="ARBA" id="ARBA00001974"/>
    </source>
</evidence>
<evidence type="ECO:0000256" key="36">
    <source>
        <dbReference type="ARBA" id="ARBA00051726"/>
    </source>
</evidence>
<comment type="catalytic activity">
    <reaction evidence="23">
        <text>hexan-3-one + NADPH + O2 + H(+) = propyl propanoate + NADP(+) + H2O</text>
        <dbReference type="Rhea" id="RHEA:54848"/>
        <dbReference type="ChEBI" id="CHEBI:15377"/>
        <dbReference type="ChEBI" id="CHEBI:15378"/>
        <dbReference type="ChEBI" id="CHEBI:15379"/>
        <dbReference type="ChEBI" id="CHEBI:57783"/>
        <dbReference type="ChEBI" id="CHEBI:58349"/>
        <dbReference type="ChEBI" id="CHEBI:89828"/>
        <dbReference type="ChEBI" id="CHEBI:89891"/>
    </reaction>
    <physiologicalReaction direction="left-to-right" evidence="23">
        <dbReference type="Rhea" id="RHEA:54849"/>
    </physiologicalReaction>
</comment>
<dbReference type="InterPro" id="IPR020946">
    <property type="entry name" value="Flavin_mOase-like"/>
</dbReference>
<evidence type="ECO:0000256" key="9">
    <source>
        <dbReference type="ARBA" id="ARBA00022692"/>
    </source>
</evidence>
<organism evidence="41 42">
    <name type="scientific">Acuticoccus sediminis</name>
    <dbReference type="NCBI Taxonomy" id="2184697"/>
    <lineage>
        <taxon>Bacteria</taxon>
        <taxon>Pseudomonadati</taxon>
        <taxon>Pseudomonadota</taxon>
        <taxon>Alphaproteobacteria</taxon>
        <taxon>Hyphomicrobiales</taxon>
        <taxon>Amorphaceae</taxon>
        <taxon>Acuticoccus</taxon>
    </lineage>
</organism>
<dbReference type="GO" id="GO:0016174">
    <property type="term" value="F:NAD(P)H oxidase H2O2-forming activity"/>
    <property type="evidence" value="ECO:0007669"/>
    <property type="project" value="UniProtKB-EC"/>
</dbReference>
<dbReference type="EC" id="1.14.13.148" evidence="20"/>
<evidence type="ECO:0000256" key="35">
    <source>
        <dbReference type="ARBA" id="ARBA00051354"/>
    </source>
</evidence>
<dbReference type="FunFam" id="3.50.50.60:FF:000023">
    <property type="entry name" value="Dimethylaniline monooxygenase [N-oxide-forming]"/>
    <property type="match status" value="1"/>
</dbReference>
<protein>
    <recommendedName>
        <fullName evidence="40">4-hydroxybenzoate brominase (decarboxylating)</fullName>
        <ecNumber evidence="20">1.14.13.148</ecNumber>
        <ecNumber evidence="39">1.14.19.55</ecNumber>
        <ecNumber evidence="4">1.6.3.1</ecNumber>
    </recommendedName>
    <alternativeName>
        <fullName evidence="19">Dimethylaniline monooxygenase [N-oxide-forming] 5</fullName>
    </alternativeName>
    <alternativeName>
        <fullName evidence="17">Dimethylaniline oxidase 5</fullName>
    </alternativeName>
    <alternativeName>
        <fullName evidence="5">Flavin-containing monooxygenase 5</fullName>
    </alternativeName>
    <alternativeName>
        <fullName evidence="18">NADPH oxidase</fullName>
    </alternativeName>
    <alternativeName>
        <fullName evidence="21">Trimethylamine monooxygenase</fullName>
    </alternativeName>
</protein>
<dbReference type="GO" id="GO:0050660">
    <property type="term" value="F:flavin adenine dinucleotide binding"/>
    <property type="evidence" value="ECO:0007669"/>
    <property type="project" value="InterPro"/>
</dbReference>
<comment type="catalytic activity">
    <reaction evidence="38">
        <text>2 bromide + 4-hydroxybenzoate + 2 NADPH + 2 O2 + 5 H(+) = 2,4-dibromophenol + CO2 + 2 NADP(+) + 4 H2O</text>
        <dbReference type="Rhea" id="RHEA:56348"/>
        <dbReference type="ChEBI" id="CHEBI:15377"/>
        <dbReference type="ChEBI" id="CHEBI:15378"/>
        <dbReference type="ChEBI" id="CHEBI:15379"/>
        <dbReference type="ChEBI" id="CHEBI:15858"/>
        <dbReference type="ChEBI" id="CHEBI:16526"/>
        <dbReference type="ChEBI" id="CHEBI:17879"/>
        <dbReference type="ChEBI" id="CHEBI:34238"/>
        <dbReference type="ChEBI" id="CHEBI:57783"/>
        <dbReference type="ChEBI" id="CHEBI:58349"/>
        <dbReference type="EC" id="1.14.19.55"/>
    </reaction>
    <physiologicalReaction direction="left-to-right" evidence="38">
        <dbReference type="Rhea" id="RHEA:56349"/>
    </physiologicalReaction>
</comment>
<evidence type="ECO:0000256" key="28">
    <source>
        <dbReference type="ARBA" id="ARBA00048459"/>
    </source>
</evidence>
<keyword evidence="14" id="KW-0560">Oxidoreductase</keyword>
<dbReference type="InterPro" id="IPR002257">
    <property type="entry name" value="Flavin_mOase_5"/>
</dbReference>
<dbReference type="PRINTS" id="PR01125">
    <property type="entry name" value="FMOXYGENASE5"/>
</dbReference>
<evidence type="ECO:0000256" key="24">
    <source>
        <dbReference type="ARBA" id="ARBA00047574"/>
    </source>
</evidence>
<evidence type="ECO:0000256" key="21">
    <source>
        <dbReference type="ARBA" id="ARBA00035159"/>
    </source>
</evidence>
<evidence type="ECO:0000313" key="41">
    <source>
        <dbReference type="EMBL" id="RAI00211.1"/>
    </source>
</evidence>
<evidence type="ECO:0000256" key="27">
    <source>
        <dbReference type="ARBA" id="ARBA00047977"/>
    </source>
</evidence>
<evidence type="ECO:0000256" key="30">
    <source>
        <dbReference type="ARBA" id="ARBA00048990"/>
    </source>
</evidence>
<dbReference type="GO" id="GO:0050661">
    <property type="term" value="F:NADP binding"/>
    <property type="evidence" value="ECO:0007669"/>
    <property type="project" value="InterPro"/>
</dbReference>
<dbReference type="PIRSF" id="PIRSF000332">
    <property type="entry name" value="FMO"/>
    <property type="match status" value="1"/>
</dbReference>
<evidence type="ECO:0000256" key="33">
    <source>
        <dbReference type="ARBA" id="ARBA00050194"/>
    </source>
</evidence>
<dbReference type="GO" id="GO:0034899">
    <property type="term" value="F:trimethylamine monooxygenase activity"/>
    <property type="evidence" value="ECO:0007669"/>
    <property type="project" value="UniProtKB-EC"/>
</dbReference>
<keyword evidence="8" id="KW-0285">Flavoprotein</keyword>
<evidence type="ECO:0000256" key="15">
    <source>
        <dbReference type="ARBA" id="ARBA00023098"/>
    </source>
</evidence>
<evidence type="ECO:0000256" key="19">
    <source>
        <dbReference type="ARBA" id="ARBA00033301"/>
    </source>
</evidence>
<sequence length="466" mass="50244">MAETAVSRGETAGADVCVIGAGVSGLTAIKALAEAGVAVEGVERGSDIGGMWRYENDSGTSSAYRSLHIDSSRQSLAWPDFPLAESLPDYPSHGQMLAHFERYADRFALRDRIRFGTTVVAVTPAGEGFDVTTEPTAGGPRTTTHYRTVIVANGHLSDPRMPDFPGTFDGTVTHSHHYRTAGPYAGKRVLVVGIGNSAVDIAVDVAKSAEATLLSTRRSAWIMPKYVGGIPTDRVLGALIRRFRLPVPVARSVFARLARLTYGRQERFGVPLPEHPVWREHATLSQDLLPYLGHGWIRMKPNVSRLEGGEIAFVDGTREKVDAIVYATGYRTTFPFLDHAVFAVGEGVPPALYRRIVSTSHPNLMFAGLLQPIGPTIPLVEVQARWMAALLSGRLSLPAPAEMTAEVERHRQSVAKSYLNAARYTLEVDAREYAGALNADLARVASAQPAGAASRPAAQPIEKTAT</sequence>
<keyword evidence="16" id="KW-0472">Membrane</keyword>
<evidence type="ECO:0000256" key="12">
    <source>
        <dbReference type="ARBA" id="ARBA00022857"/>
    </source>
</evidence>
<comment type="catalytic activity">
    <reaction evidence="30">
        <text>heptan-4-one + NADPH + O2 + H(+) = propyl butanoate + NADP(+) + H2O</text>
        <dbReference type="Rhea" id="RHEA:54852"/>
        <dbReference type="ChEBI" id="CHEBI:15377"/>
        <dbReference type="ChEBI" id="CHEBI:15378"/>
        <dbReference type="ChEBI" id="CHEBI:15379"/>
        <dbReference type="ChEBI" id="CHEBI:57783"/>
        <dbReference type="ChEBI" id="CHEBI:58349"/>
        <dbReference type="ChEBI" id="CHEBI:89484"/>
        <dbReference type="ChEBI" id="CHEBI:89719"/>
    </reaction>
    <physiologicalReaction direction="left-to-right" evidence="30">
        <dbReference type="Rhea" id="RHEA:54853"/>
    </physiologicalReaction>
</comment>
<dbReference type="PRINTS" id="PR00370">
    <property type="entry name" value="FMOXYGENASE"/>
</dbReference>
<keyword evidence="41" id="KW-0503">Monooxygenase</keyword>
<evidence type="ECO:0000256" key="34">
    <source>
        <dbReference type="ARBA" id="ARBA00050583"/>
    </source>
</evidence>
<gene>
    <name evidence="41" type="ORF">DLJ53_21125</name>
</gene>
<keyword evidence="12" id="KW-0521">NADP</keyword>
<evidence type="ECO:0000256" key="31">
    <source>
        <dbReference type="ARBA" id="ARBA00049443"/>
    </source>
</evidence>
<evidence type="ECO:0000256" key="25">
    <source>
        <dbReference type="ARBA" id="ARBA00047855"/>
    </source>
</evidence>
<evidence type="ECO:0000256" key="16">
    <source>
        <dbReference type="ARBA" id="ARBA00023136"/>
    </source>
</evidence>
<reference evidence="41 42" key="1">
    <citation type="submission" date="2018-05" db="EMBL/GenBank/DDBJ databases">
        <title>Acuticoccus sediminis sp. nov., isolated from deep-sea sediment of Indian Ocean.</title>
        <authorList>
            <person name="Liu X."/>
            <person name="Lai Q."/>
            <person name="Du Y."/>
            <person name="Sun F."/>
            <person name="Zhang X."/>
            <person name="Wang S."/>
            <person name="Shao Z."/>
        </authorList>
    </citation>
    <scope>NUCLEOTIDE SEQUENCE [LARGE SCALE GENOMIC DNA]</scope>
    <source>
        <strain evidence="41 42">PTG4-2</strain>
    </source>
</reference>
<evidence type="ECO:0000256" key="17">
    <source>
        <dbReference type="ARBA" id="ARBA00029728"/>
    </source>
</evidence>
<dbReference type="Proteomes" id="UP000249590">
    <property type="component" value="Unassembled WGS sequence"/>
</dbReference>
<evidence type="ECO:0000256" key="38">
    <source>
        <dbReference type="ARBA" id="ARBA00052260"/>
    </source>
</evidence>
<dbReference type="AlphaFoldDB" id="A0A8B2NNM3"/>
<comment type="catalytic activity">
    <reaction evidence="26">
        <text>NADPH + O2 + H(+) = H2O2 + NADP(+)</text>
        <dbReference type="Rhea" id="RHEA:11260"/>
        <dbReference type="ChEBI" id="CHEBI:15378"/>
        <dbReference type="ChEBI" id="CHEBI:15379"/>
        <dbReference type="ChEBI" id="CHEBI:16240"/>
        <dbReference type="ChEBI" id="CHEBI:57783"/>
        <dbReference type="ChEBI" id="CHEBI:58349"/>
        <dbReference type="EC" id="1.6.3.1"/>
    </reaction>
    <physiologicalReaction direction="left-to-right" evidence="26">
        <dbReference type="Rhea" id="RHEA:11261"/>
    </physiologicalReaction>
</comment>
<evidence type="ECO:0000256" key="10">
    <source>
        <dbReference type="ARBA" id="ARBA00022827"/>
    </source>
</evidence>
<keyword evidence="11" id="KW-0492">Microsome</keyword>
<dbReference type="InterPro" id="IPR000960">
    <property type="entry name" value="Flavin_mOase"/>
</dbReference>
<dbReference type="InterPro" id="IPR050346">
    <property type="entry name" value="FMO-like"/>
</dbReference>
<evidence type="ECO:0000256" key="32">
    <source>
        <dbReference type="ARBA" id="ARBA00049475"/>
    </source>
</evidence>
<evidence type="ECO:0000256" key="5">
    <source>
        <dbReference type="ARBA" id="ARBA00019213"/>
    </source>
</evidence>
<dbReference type="RefSeq" id="WP_111348884.1">
    <property type="nucleotide sequence ID" value="NZ_QHHQ01000004.1"/>
</dbReference>
<comment type="catalytic activity">
    <reaction evidence="31">
        <text>N,N-dimethylaniline + NADPH + O2 + H(+) = N,N-dimethylaniline N-oxide + NADP(+) + H2O</text>
        <dbReference type="Rhea" id="RHEA:24468"/>
        <dbReference type="ChEBI" id="CHEBI:15377"/>
        <dbReference type="ChEBI" id="CHEBI:15378"/>
        <dbReference type="ChEBI" id="CHEBI:15379"/>
        <dbReference type="ChEBI" id="CHEBI:16269"/>
        <dbReference type="ChEBI" id="CHEBI:17735"/>
        <dbReference type="ChEBI" id="CHEBI:57783"/>
        <dbReference type="ChEBI" id="CHEBI:58349"/>
        <dbReference type="EC" id="1.14.13.8"/>
    </reaction>
    <physiologicalReaction direction="left-to-right" evidence="31">
        <dbReference type="Rhea" id="RHEA:24469"/>
    </physiologicalReaction>
</comment>
<keyword evidence="15" id="KW-0443">Lipid metabolism</keyword>
<evidence type="ECO:0000256" key="29">
    <source>
        <dbReference type="ARBA" id="ARBA00048989"/>
    </source>
</evidence>
<evidence type="ECO:0000256" key="2">
    <source>
        <dbReference type="ARBA" id="ARBA00004524"/>
    </source>
</evidence>
<dbReference type="InterPro" id="IPR036188">
    <property type="entry name" value="FAD/NAD-bd_sf"/>
</dbReference>
<dbReference type="SUPFAM" id="SSF51905">
    <property type="entry name" value="FAD/NAD(P)-binding domain"/>
    <property type="match status" value="2"/>
</dbReference>
<dbReference type="EMBL" id="QHHQ01000004">
    <property type="protein sequence ID" value="RAI00211.1"/>
    <property type="molecule type" value="Genomic_DNA"/>
</dbReference>
<comment type="similarity">
    <text evidence="3">Belongs to the FMO family.</text>
</comment>
<comment type="subcellular location">
    <subcellularLocation>
        <location evidence="2">Microsome membrane</location>
    </subcellularLocation>
</comment>
<comment type="caution">
    <text evidence="41">The sequence shown here is derived from an EMBL/GenBank/DDBJ whole genome shotgun (WGS) entry which is preliminary data.</text>
</comment>
<comment type="catalytic activity">
    <reaction evidence="36">
        <text>3,4-dihydroxybenzoate + bromide + NADPH + O2 + 2 H(+) = 3-bromo-4,5-dihydroxybenzoate + NADP(+) + 2 H2O</text>
        <dbReference type="Rhea" id="RHEA:56372"/>
        <dbReference type="ChEBI" id="CHEBI:15377"/>
        <dbReference type="ChEBI" id="CHEBI:15378"/>
        <dbReference type="ChEBI" id="CHEBI:15379"/>
        <dbReference type="ChEBI" id="CHEBI:15858"/>
        <dbReference type="ChEBI" id="CHEBI:36241"/>
        <dbReference type="ChEBI" id="CHEBI:57783"/>
        <dbReference type="ChEBI" id="CHEBI:58349"/>
        <dbReference type="ChEBI" id="CHEBI:140211"/>
    </reaction>
    <physiologicalReaction direction="left-to-right" evidence="36">
        <dbReference type="Rhea" id="RHEA:56373"/>
    </physiologicalReaction>
</comment>
<name>A0A8B2NNM3_9HYPH</name>
<keyword evidence="6" id="KW-0488">Methylation</keyword>
<dbReference type="PANTHER" id="PTHR23023">
    <property type="entry name" value="DIMETHYLANILINE MONOOXYGENASE"/>
    <property type="match status" value="1"/>
</dbReference>
<evidence type="ECO:0000256" key="40">
    <source>
        <dbReference type="ARBA" id="ARBA00069832"/>
    </source>
</evidence>
<comment type="cofactor">
    <cofactor evidence="1">
        <name>FAD</name>
        <dbReference type="ChEBI" id="CHEBI:57692"/>
    </cofactor>
</comment>
<evidence type="ECO:0000256" key="8">
    <source>
        <dbReference type="ARBA" id="ARBA00022630"/>
    </source>
</evidence>
<comment type="catalytic activity">
    <reaction evidence="37">
        <text>3,4-dihydroxybenzoate + 2 bromide + 2 NADPH + 2 O2 + 5 H(+) = 3,5-dibromobenzene-1,2-diol + CO2 + 2 NADP(+) + 4 H2O</text>
        <dbReference type="Rhea" id="RHEA:56368"/>
        <dbReference type="ChEBI" id="CHEBI:15377"/>
        <dbReference type="ChEBI" id="CHEBI:15378"/>
        <dbReference type="ChEBI" id="CHEBI:15379"/>
        <dbReference type="ChEBI" id="CHEBI:15858"/>
        <dbReference type="ChEBI" id="CHEBI:16526"/>
        <dbReference type="ChEBI" id="CHEBI:36241"/>
        <dbReference type="ChEBI" id="CHEBI:57783"/>
        <dbReference type="ChEBI" id="CHEBI:58349"/>
        <dbReference type="ChEBI" id="CHEBI:140214"/>
        <dbReference type="EC" id="1.14.19.55"/>
    </reaction>
    <physiologicalReaction direction="left-to-right" evidence="37">
        <dbReference type="Rhea" id="RHEA:56369"/>
    </physiologicalReaction>
</comment>
<comment type="catalytic activity">
    <reaction evidence="24">
        <text>heptan-2-one + NADPH + O2 + H(+) = pentyl acetate + NADP(+) + H2O</text>
        <dbReference type="Rhea" id="RHEA:54836"/>
        <dbReference type="ChEBI" id="CHEBI:5672"/>
        <dbReference type="ChEBI" id="CHEBI:15377"/>
        <dbReference type="ChEBI" id="CHEBI:15378"/>
        <dbReference type="ChEBI" id="CHEBI:15379"/>
        <dbReference type="ChEBI" id="CHEBI:57783"/>
        <dbReference type="ChEBI" id="CHEBI:58349"/>
        <dbReference type="ChEBI" id="CHEBI:87362"/>
    </reaction>
    <physiologicalReaction direction="left-to-right" evidence="24">
        <dbReference type="Rhea" id="RHEA:54837"/>
    </physiologicalReaction>
</comment>
<keyword evidence="10" id="KW-0274">FAD</keyword>
<keyword evidence="13" id="KW-1133">Transmembrane helix</keyword>
<evidence type="ECO:0000256" key="23">
    <source>
        <dbReference type="ARBA" id="ARBA00047426"/>
    </source>
</evidence>
<dbReference type="OrthoDB" id="9790219at2"/>
<evidence type="ECO:0000313" key="42">
    <source>
        <dbReference type="Proteomes" id="UP000249590"/>
    </source>
</evidence>
<evidence type="ECO:0000256" key="37">
    <source>
        <dbReference type="ARBA" id="ARBA00052183"/>
    </source>
</evidence>
<evidence type="ECO:0000256" key="11">
    <source>
        <dbReference type="ARBA" id="ARBA00022848"/>
    </source>
</evidence>
<comment type="catalytic activity">
    <reaction evidence="32">
        <text>octan-3-one + NADPH + O2 + H(+) = pentyl propanoate + NADP(+) + H2O</text>
        <dbReference type="Rhea" id="RHEA:54840"/>
        <dbReference type="ChEBI" id="CHEBI:15377"/>
        <dbReference type="ChEBI" id="CHEBI:15378"/>
        <dbReference type="ChEBI" id="CHEBI:15379"/>
        <dbReference type="ChEBI" id="CHEBI:57783"/>
        <dbReference type="ChEBI" id="CHEBI:58349"/>
        <dbReference type="ChEBI" id="CHEBI:80946"/>
        <dbReference type="ChEBI" id="CHEBI:87373"/>
    </reaction>
    <physiologicalReaction direction="left-to-right" evidence="32">
        <dbReference type="Rhea" id="RHEA:54841"/>
    </physiologicalReaction>
</comment>
<evidence type="ECO:0000256" key="14">
    <source>
        <dbReference type="ARBA" id="ARBA00023002"/>
    </source>
</evidence>
<keyword evidence="42" id="KW-1185">Reference proteome</keyword>
<proteinExistence type="inferred from homology"/>
<evidence type="ECO:0000256" key="3">
    <source>
        <dbReference type="ARBA" id="ARBA00009183"/>
    </source>
</evidence>
<keyword evidence="9" id="KW-0812">Transmembrane</keyword>
<comment type="catalytic activity">
    <reaction evidence="25">
        <text>sulcatone + NADPH + O2 + H(+) = 4-methylpent-3-en-1-yl acetate + NADP(+) + H2O</text>
        <dbReference type="Rhea" id="RHEA:54864"/>
        <dbReference type="ChEBI" id="CHEBI:15377"/>
        <dbReference type="ChEBI" id="CHEBI:15378"/>
        <dbReference type="ChEBI" id="CHEBI:15379"/>
        <dbReference type="ChEBI" id="CHEBI:16310"/>
        <dbReference type="ChEBI" id="CHEBI:57783"/>
        <dbReference type="ChEBI" id="CHEBI:58349"/>
        <dbReference type="ChEBI" id="CHEBI:138373"/>
    </reaction>
    <physiologicalReaction direction="left-to-right" evidence="25">
        <dbReference type="Rhea" id="RHEA:54865"/>
    </physiologicalReaction>
</comment>
<comment type="catalytic activity">
    <reaction evidence="28">
        <text>octan-3-one + NADPH + O2 + H(+) = ethyl hexanoate + NADP(+) + H2O</text>
        <dbReference type="Rhea" id="RHEA:54856"/>
        <dbReference type="ChEBI" id="CHEBI:15377"/>
        <dbReference type="ChEBI" id="CHEBI:15378"/>
        <dbReference type="ChEBI" id="CHEBI:15379"/>
        <dbReference type="ChEBI" id="CHEBI:57783"/>
        <dbReference type="ChEBI" id="CHEBI:58349"/>
        <dbReference type="ChEBI" id="CHEBI:80946"/>
        <dbReference type="ChEBI" id="CHEBI:86055"/>
    </reaction>
    <physiologicalReaction direction="left-to-right" evidence="28">
        <dbReference type="Rhea" id="RHEA:54857"/>
    </physiologicalReaction>
</comment>
<evidence type="ECO:0000256" key="20">
    <source>
        <dbReference type="ARBA" id="ARBA00034528"/>
    </source>
</evidence>
<evidence type="ECO:0000256" key="26">
    <source>
        <dbReference type="ARBA" id="ARBA00047864"/>
    </source>
</evidence>
<keyword evidence="11" id="KW-0256">Endoplasmic reticulum</keyword>
<dbReference type="Pfam" id="PF00743">
    <property type="entry name" value="FMO-like"/>
    <property type="match status" value="1"/>
</dbReference>
<comment type="catalytic activity">
    <reaction evidence="35">
        <text>bromide + 4-hydroxybenzoate + NADPH + O2 + 2 H(+) = 3-bromo-4-hydroxybenzoate + NADP(+) + 2 H2O</text>
        <dbReference type="Rhea" id="RHEA:56352"/>
        <dbReference type="ChEBI" id="CHEBI:15377"/>
        <dbReference type="ChEBI" id="CHEBI:15378"/>
        <dbReference type="ChEBI" id="CHEBI:15379"/>
        <dbReference type="ChEBI" id="CHEBI:15858"/>
        <dbReference type="ChEBI" id="CHEBI:17879"/>
        <dbReference type="ChEBI" id="CHEBI:57783"/>
        <dbReference type="ChEBI" id="CHEBI:58349"/>
        <dbReference type="ChEBI" id="CHEBI:140203"/>
    </reaction>
    <physiologicalReaction direction="left-to-right" evidence="35">
        <dbReference type="Rhea" id="RHEA:56353"/>
    </physiologicalReaction>
</comment>
<dbReference type="GO" id="GO:0006629">
    <property type="term" value="P:lipid metabolic process"/>
    <property type="evidence" value="ECO:0007669"/>
    <property type="project" value="UniProtKB-KW"/>
</dbReference>
<evidence type="ECO:0000256" key="4">
    <source>
        <dbReference type="ARBA" id="ARBA00012698"/>
    </source>
</evidence>
<dbReference type="GO" id="GO:0004499">
    <property type="term" value="F:N,N-dimethylaniline monooxygenase activity"/>
    <property type="evidence" value="ECO:0007669"/>
    <property type="project" value="InterPro"/>
</dbReference>
<evidence type="ECO:0000256" key="39">
    <source>
        <dbReference type="ARBA" id="ARBA00066870"/>
    </source>
</evidence>